<comment type="caution">
    <text evidence="2">The sequence shown here is derived from an EMBL/GenBank/DDBJ whole genome shotgun (WGS) entry which is preliminary data.</text>
</comment>
<evidence type="ECO:0000256" key="1">
    <source>
        <dbReference type="SAM" id="MobiDB-lite"/>
    </source>
</evidence>
<dbReference type="EMBL" id="PGCJ01000163">
    <property type="protein sequence ID" value="PLW41974.1"/>
    <property type="molecule type" value="Genomic_DNA"/>
</dbReference>
<dbReference type="AlphaFoldDB" id="A0A2N5UW66"/>
<accession>A0A2N5UW66</accession>
<gene>
    <name evidence="2" type="ORF">PCANC_11069</name>
</gene>
<keyword evidence="3" id="KW-1185">Reference proteome</keyword>
<evidence type="ECO:0000313" key="2">
    <source>
        <dbReference type="EMBL" id="PLW41974.1"/>
    </source>
</evidence>
<protein>
    <submittedName>
        <fullName evidence="2">Uncharacterized protein</fullName>
    </submittedName>
</protein>
<feature type="region of interest" description="Disordered" evidence="1">
    <location>
        <begin position="23"/>
        <end position="52"/>
    </location>
</feature>
<name>A0A2N5UW66_9BASI</name>
<organism evidence="2 3">
    <name type="scientific">Puccinia coronata f. sp. avenae</name>
    <dbReference type="NCBI Taxonomy" id="200324"/>
    <lineage>
        <taxon>Eukaryota</taxon>
        <taxon>Fungi</taxon>
        <taxon>Dikarya</taxon>
        <taxon>Basidiomycota</taxon>
        <taxon>Pucciniomycotina</taxon>
        <taxon>Pucciniomycetes</taxon>
        <taxon>Pucciniales</taxon>
        <taxon>Pucciniaceae</taxon>
        <taxon>Puccinia</taxon>
    </lineage>
</organism>
<proteinExistence type="predicted"/>
<evidence type="ECO:0000313" key="3">
    <source>
        <dbReference type="Proteomes" id="UP000235388"/>
    </source>
</evidence>
<dbReference type="Proteomes" id="UP000235388">
    <property type="component" value="Unassembled WGS sequence"/>
</dbReference>
<feature type="compositionally biased region" description="Polar residues" evidence="1">
    <location>
        <begin position="33"/>
        <end position="52"/>
    </location>
</feature>
<reference evidence="2 3" key="1">
    <citation type="submission" date="2017-11" db="EMBL/GenBank/DDBJ databases">
        <title>De novo assembly and phasing of dikaryotic genomes from two isolates of Puccinia coronata f. sp. avenae, the causal agent of oat crown rust.</title>
        <authorList>
            <person name="Miller M.E."/>
            <person name="Zhang Y."/>
            <person name="Omidvar V."/>
            <person name="Sperschneider J."/>
            <person name="Schwessinger B."/>
            <person name="Raley C."/>
            <person name="Palmer J.M."/>
            <person name="Garnica D."/>
            <person name="Upadhyaya N."/>
            <person name="Rathjen J."/>
            <person name="Taylor J.M."/>
            <person name="Park R.F."/>
            <person name="Dodds P.N."/>
            <person name="Hirsch C.D."/>
            <person name="Kianian S.F."/>
            <person name="Figueroa M."/>
        </authorList>
    </citation>
    <scope>NUCLEOTIDE SEQUENCE [LARGE SCALE GENOMIC DNA]</scope>
    <source>
        <strain evidence="2">12NC29</strain>
    </source>
</reference>
<sequence length="105" mass="11492">MNPSQLPDDDSQGAVHLQMRTYQQGGIPPPDVSSYTSITTQPQSSGQISNQLSQSLPSYKLAESSSQAHYFEGLLGLSALLFNNNFQEDFQLPDSGDMEFSEQCS</sequence>